<proteinExistence type="predicted"/>
<dbReference type="Proteomes" id="UP000584374">
    <property type="component" value="Unassembled WGS sequence"/>
</dbReference>
<keyword evidence="3" id="KW-1185">Reference proteome</keyword>
<evidence type="ECO:0000256" key="1">
    <source>
        <dbReference type="SAM" id="MobiDB-lite"/>
    </source>
</evidence>
<name>A0A840QGB2_9PSEU</name>
<dbReference type="AlphaFoldDB" id="A0A840QGB2"/>
<dbReference type="Pfam" id="PF14428">
    <property type="entry name" value="DddA-like"/>
    <property type="match status" value="1"/>
</dbReference>
<dbReference type="EMBL" id="JACHIW010000001">
    <property type="protein sequence ID" value="MBB5157649.1"/>
    <property type="molecule type" value="Genomic_DNA"/>
</dbReference>
<dbReference type="InterPro" id="IPR032724">
    <property type="entry name" value="SCP1.201-like"/>
</dbReference>
<comment type="caution">
    <text evidence="2">The sequence shown here is derived from an EMBL/GenBank/DDBJ whole genome shotgun (WGS) entry which is preliminary data.</text>
</comment>
<accession>A0A840QGB2</accession>
<sequence length="254" mass="26908">MASAVEQLGQAIATAVSKIKAAAGALTEAIERCEEGNEHLATALQGAADDEVLAAAQAQQAVPQELATVRQQVQAIEAQLDAYRERNGIPSGAPPSATAAPASPATSSAASGSAPSAPARSDLPCPPQPGKTHGRWINSDGDTVKLESGKGGEYYEATRQLAVEHGLTRGHVNAEPAIARHVETQFVARMIDQNITEAEIEINRPVCGTTPKDQQWPNTCDQWLSRFLPEGWKLTVKDGSSPDGRRYVGRKVKE</sequence>
<protein>
    <submittedName>
        <fullName evidence="2">Type II secretory pathway pseudopilin PulG</fullName>
    </submittedName>
</protein>
<feature type="region of interest" description="Disordered" evidence="1">
    <location>
        <begin position="86"/>
        <end position="151"/>
    </location>
</feature>
<reference evidence="2 3" key="1">
    <citation type="submission" date="2020-08" db="EMBL/GenBank/DDBJ databases">
        <title>Sequencing the genomes of 1000 actinobacteria strains.</title>
        <authorList>
            <person name="Klenk H.-P."/>
        </authorList>
    </citation>
    <scope>NUCLEOTIDE SEQUENCE [LARGE SCALE GENOMIC DNA]</scope>
    <source>
        <strain evidence="2 3">DSM 45584</strain>
    </source>
</reference>
<dbReference type="RefSeq" id="WP_184728524.1">
    <property type="nucleotide sequence ID" value="NZ_JACHIW010000001.1"/>
</dbReference>
<evidence type="ECO:0000313" key="2">
    <source>
        <dbReference type="EMBL" id="MBB5157649.1"/>
    </source>
</evidence>
<evidence type="ECO:0000313" key="3">
    <source>
        <dbReference type="Proteomes" id="UP000584374"/>
    </source>
</evidence>
<feature type="compositionally biased region" description="Low complexity" evidence="1">
    <location>
        <begin position="90"/>
        <end position="119"/>
    </location>
</feature>
<organism evidence="2 3">
    <name type="scientific">Saccharopolyspora phatthalungensis</name>
    <dbReference type="NCBI Taxonomy" id="664693"/>
    <lineage>
        <taxon>Bacteria</taxon>
        <taxon>Bacillati</taxon>
        <taxon>Actinomycetota</taxon>
        <taxon>Actinomycetes</taxon>
        <taxon>Pseudonocardiales</taxon>
        <taxon>Pseudonocardiaceae</taxon>
        <taxon>Saccharopolyspora</taxon>
    </lineage>
</organism>
<gene>
    <name evidence="2" type="ORF">BJ970_005183</name>
</gene>